<dbReference type="InterPro" id="IPR016893">
    <property type="entry name" value="UCP028589"/>
</dbReference>
<dbReference type="PIRSF" id="PIRSF028589">
    <property type="entry name" value="UCP028589"/>
    <property type="match status" value="1"/>
</dbReference>
<sequence>MAGQTCVVTQYFSGQGPVLLATRDPSTGAPEGFLPVGNVSSLVIAIEREEFEHKESCSGARAIDLTITQEISATVTMVMESINKENLALALFGTEAVIAGASVVTENIIARLDKFVPLAHIKVSMVVVTGAAGTPVFVLDTDYTVNLEFGTICPLSTGAITEDLPLEVDYDFASQEEVQAITSSTPPERAMRFEGLNTAADPNKELLVDVFRFAAAPLARRSAGRRPDRESPS</sequence>
<evidence type="ECO:0000313" key="1">
    <source>
        <dbReference type="EMBL" id="KKN66414.1"/>
    </source>
</evidence>
<dbReference type="EMBL" id="LAZR01000502">
    <property type="protein sequence ID" value="KKN66414.1"/>
    <property type="molecule type" value="Genomic_DNA"/>
</dbReference>
<name>A0A0F9SH87_9ZZZZ</name>
<protein>
    <submittedName>
        <fullName evidence="1">Uncharacterized protein</fullName>
    </submittedName>
</protein>
<organism evidence="1">
    <name type="scientific">marine sediment metagenome</name>
    <dbReference type="NCBI Taxonomy" id="412755"/>
    <lineage>
        <taxon>unclassified sequences</taxon>
        <taxon>metagenomes</taxon>
        <taxon>ecological metagenomes</taxon>
    </lineage>
</organism>
<reference evidence="1" key="1">
    <citation type="journal article" date="2015" name="Nature">
        <title>Complex archaea that bridge the gap between prokaryotes and eukaryotes.</title>
        <authorList>
            <person name="Spang A."/>
            <person name="Saw J.H."/>
            <person name="Jorgensen S.L."/>
            <person name="Zaremba-Niedzwiedzka K."/>
            <person name="Martijn J."/>
            <person name="Lind A.E."/>
            <person name="van Eijk R."/>
            <person name="Schleper C."/>
            <person name="Guy L."/>
            <person name="Ettema T.J."/>
        </authorList>
    </citation>
    <scope>NUCLEOTIDE SEQUENCE</scope>
</reference>
<comment type="caution">
    <text evidence="1">The sequence shown here is derived from an EMBL/GenBank/DDBJ whole genome shotgun (WGS) entry which is preliminary data.</text>
</comment>
<proteinExistence type="predicted"/>
<dbReference type="AlphaFoldDB" id="A0A0F9SH87"/>
<accession>A0A0F9SH87</accession>
<gene>
    <name evidence="1" type="ORF">LCGC14_0472360</name>
</gene>